<protein>
    <recommendedName>
        <fullName evidence="3">PASTA domain-containing protein</fullName>
    </recommendedName>
</protein>
<dbReference type="EMBL" id="AHYT01000001">
    <property type="protein sequence ID" value="EOT30626.1"/>
    <property type="molecule type" value="Genomic_DNA"/>
</dbReference>
<feature type="compositionally biased region" description="Basic and acidic residues" evidence="1">
    <location>
        <begin position="15"/>
        <end position="26"/>
    </location>
</feature>
<accession>S0NFG0</accession>
<feature type="region of interest" description="Disordered" evidence="1">
    <location>
        <begin position="474"/>
        <end position="504"/>
    </location>
</feature>
<dbReference type="SMART" id="SM00740">
    <property type="entry name" value="PASTA"/>
    <property type="match status" value="4"/>
</dbReference>
<feature type="compositionally biased region" description="Acidic residues" evidence="1">
    <location>
        <begin position="27"/>
        <end position="39"/>
    </location>
</feature>
<keyword evidence="2" id="KW-0472">Membrane</keyword>
<dbReference type="HOGENOM" id="CLU_045950_0_0_9"/>
<dbReference type="RefSeq" id="WP_016174141.1">
    <property type="nucleotide sequence ID" value="NZ_KE136389.1"/>
</dbReference>
<evidence type="ECO:0000259" key="3">
    <source>
        <dbReference type="PROSITE" id="PS51178"/>
    </source>
</evidence>
<feature type="compositionally biased region" description="Polar residues" evidence="1">
    <location>
        <begin position="1"/>
        <end position="14"/>
    </location>
</feature>
<feature type="domain" description="PASTA" evidence="3">
    <location>
        <begin position="263"/>
        <end position="329"/>
    </location>
</feature>
<keyword evidence="5" id="KW-1185">Reference proteome</keyword>
<evidence type="ECO:0000256" key="1">
    <source>
        <dbReference type="SAM" id="MobiDB-lite"/>
    </source>
</evidence>
<keyword evidence="2" id="KW-1133">Transmembrane helix</keyword>
<sequence>MSDFLSNFTKNNYDGQKKEPSKKQPESEEAVAEEETTEEVVEKVVSEPTSESKKEPTEAPPTRQAKTKSTDEPPVSRFQTEETEFDPTYQKRQRRKYIFIGISVVLAAVALFFTYYQLTHVKVPDFVNKEISEVRAWGTEEGVVIKVDQEYDFDTDVNNVISQAVAPDKKIKKGKTLTIKGSLGADPEEKITLPDFKTMDKKAASDWITEHKAENITLLESFDNNVAKGEFIKQEAANKELKLDDYKRQDRLTIYYSKGKEVFEKNIEVPDFKGKPLSEVTDWTKKNDVKLKTEKDFSNDVAVDTVISQETSKGTKIAKQDEIVVHVSKGKAIVVPDYAMYTMEEASGIESKVPVIIKNLYSSDVPYGQFISQSVESGKEYTEGDTIPPVEVVYSQGRPYMKDLRGSTTEGDLPKLFFDEYQSKGAYIYYTVYYVDSSEPKGTVVEMSQYGQFLPIEATISIGISLGNLKPKVEEIPEFPETPTSETDEATTSMKSTEESVVSE</sequence>
<evidence type="ECO:0000313" key="4">
    <source>
        <dbReference type="EMBL" id="EOT30626.1"/>
    </source>
</evidence>
<organism evidence="4 5">
    <name type="scientific">Enterococcus saccharolyticus subsp. saccharolyticus ATCC 43076</name>
    <dbReference type="NCBI Taxonomy" id="1139996"/>
    <lineage>
        <taxon>Bacteria</taxon>
        <taxon>Bacillati</taxon>
        <taxon>Bacillota</taxon>
        <taxon>Bacilli</taxon>
        <taxon>Lactobacillales</taxon>
        <taxon>Enterococcaceae</taxon>
        <taxon>Enterococcus</taxon>
    </lineage>
</organism>
<feature type="compositionally biased region" description="Basic and acidic residues" evidence="1">
    <location>
        <begin position="40"/>
        <end position="57"/>
    </location>
</feature>
<dbReference type="InterPro" id="IPR005543">
    <property type="entry name" value="PASTA_dom"/>
</dbReference>
<feature type="region of interest" description="Disordered" evidence="1">
    <location>
        <begin position="1"/>
        <end position="87"/>
    </location>
</feature>
<proteinExistence type="predicted"/>
<evidence type="ECO:0000313" key="5">
    <source>
        <dbReference type="Proteomes" id="UP000014136"/>
    </source>
</evidence>
<dbReference type="eggNOG" id="COG2815">
    <property type="taxonomic scope" value="Bacteria"/>
</dbReference>
<dbReference type="Proteomes" id="UP000014136">
    <property type="component" value="Unassembled WGS sequence"/>
</dbReference>
<dbReference type="Gene3D" id="3.30.10.20">
    <property type="match status" value="3"/>
</dbReference>
<name>S0NFG0_9ENTE</name>
<feature type="transmembrane region" description="Helical" evidence="2">
    <location>
        <begin position="97"/>
        <end position="118"/>
    </location>
</feature>
<dbReference type="STRING" id="41997.RV16_GL002396"/>
<evidence type="ECO:0000256" key="2">
    <source>
        <dbReference type="SAM" id="Phobius"/>
    </source>
</evidence>
<dbReference type="AlphaFoldDB" id="S0NFG0"/>
<dbReference type="PROSITE" id="PS51178">
    <property type="entry name" value="PASTA"/>
    <property type="match status" value="2"/>
</dbReference>
<reference evidence="4 5" key="1">
    <citation type="submission" date="2013-03" db="EMBL/GenBank/DDBJ databases">
        <title>The Genome Sequence of Enterococcus saccharolyticus ATCC_43076 (Illumina only assembly).</title>
        <authorList>
            <consortium name="The Broad Institute Genomics Platform"/>
            <consortium name="The Broad Institute Genome Sequencing Center for Infectious Disease"/>
            <person name="Earl A."/>
            <person name="Russ C."/>
            <person name="Gilmore M."/>
            <person name="Surin D."/>
            <person name="Walker B."/>
            <person name="Young S."/>
            <person name="Zeng Q."/>
            <person name="Gargeya S."/>
            <person name="Fitzgerald M."/>
            <person name="Haas B."/>
            <person name="Abouelleil A."/>
            <person name="Allen A.W."/>
            <person name="Alvarado L."/>
            <person name="Arachchi H.M."/>
            <person name="Berlin A.M."/>
            <person name="Chapman S.B."/>
            <person name="Gainer-Dewar J."/>
            <person name="Goldberg J."/>
            <person name="Griggs A."/>
            <person name="Gujja S."/>
            <person name="Hansen M."/>
            <person name="Howarth C."/>
            <person name="Imamovic A."/>
            <person name="Ireland A."/>
            <person name="Larimer J."/>
            <person name="McCowan C."/>
            <person name="Murphy C."/>
            <person name="Pearson M."/>
            <person name="Poon T.W."/>
            <person name="Priest M."/>
            <person name="Roberts A."/>
            <person name="Saif S."/>
            <person name="Shea T."/>
            <person name="Sisk P."/>
            <person name="Sykes S."/>
            <person name="Wortman J."/>
            <person name="Nusbaum C."/>
            <person name="Birren B."/>
        </authorList>
    </citation>
    <scope>NUCLEOTIDE SEQUENCE [LARGE SCALE GENOMIC DNA]</scope>
    <source>
        <strain evidence="4 5">ATCC 43076</strain>
    </source>
</reference>
<comment type="caution">
    <text evidence="4">The sequence shown here is derived from an EMBL/GenBank/DDBJ whole genome shotgun (WGS) entry which is preliminary data.</text>
</comment>
<feature type="domain" description="PASTA" evidence="3">
    <location>
        <begin position="117"/>
        <end position="183"/>
    </location>
</feature>
<keyword evidence="2" id="KW-0812">Transmembrane</keyword>
<dbReference type="PATRIC" id="fig|1139996.3.peg.323"/>
<dbReference type="OrthoDB" id="1641593at2"/>
<gene>
    <name evidence="4" type="ORF">OMQ_00330</name>
</gene>
<dbReference type="CDD" id="cd06577">
    <property type="entry name" value="PASTA_pknB"/>
    <property type="match status" value="2"/>
</dbReference>
<dbReference type="Pfam" id="PF03793">
    <property type="entry name" value="PASTA"/>
    <property type="match status" value="2"/>
</dbReference>
<feature type="compositionally biased region" description="Polar residues" evidence="1">
    <location>
        <begin position="482"/>
        <end position="504"/>
    </location>
</feature>